<accession>A0A1X4G446</accession>
<evidence type="ECO:0000256" key="1">
    <source>
        <dbReference type="SAM" id="Phobius"/>
    </source>
</evidence>
<protein>
    <submittedName>
        <fullName evidence="2">Uncharacterized protein</fullName>
    </submittedName>
</protein>
<dbReference type="Proteomes" id="UP000192997">
    <property type="component" value="Unassembled WGS sequence"/>
</dbReference>
<keyword evidence="1" id="KW-1133">Transmembrane helix</keyword>
<gene>
    <name evidence="2" type="ORF">B7O87_12855</name>
</gene>
<dbReference type="AlphaFoldDB" id="A0A1X4G446"/>
<name>A0A1X4G446_9CYAN</name>
<dbReference type="EMBL" id="NBYN01000056">
    <property type="protein sequence ID" value="OSO89310.1"/>
    <property type="molecule type" value="Genomic_DNA"/>
</dbReference>
<evidence type="ECO:0000313" key="3">
    <source>
        <dbReference type="Proteomes" id="UP000192997"/>
    </source>
</evidence>
<sequence>MNLPVVLDIALGLVFTYLILSLLASEIQELLATVLQWRAVHLKKSIEIFLAGDIKNSDAKDVLDLVNRIYNNPIIRSINQETKGFLSTLPRKMTWKVADIVSSVKKLVSRSSRENKIFANQNSGPSYISSDSFVSGLLEELKLPKIIHSLVEVRLENFKIQHLRAIKLILTRSLRQIASNELSTNVTHDINDDFVNLDSEYRQIVDDFKNQKFDVDTSMNRMQDSLNKYINNFQANIENNHPALMETHKRLQTLQNHIFPSLEEAITVAGLKPSISEIIQLVETGKAGYNEIQTTSQLRDGERYVTIRDLIDSLPPGMKQNIATMAKRAQYKAKTTEEGIRVLRQEIENSFDSSMQRAGGVYKRNAKGVAILIGIVIAFGANADTFYIIDRLSKDTALREAIVYKAQQTIDQQVLDPNLKNIDTNQILEDISLPIGWSEKNLTEQLGTNPIKINGVSIVSSNMIMGWLVSGFAIAMGAPFWFDLLGKVMNVRNTGKGNKGTGN</sequence>
<comment type="caution">
    <text evidence="2">The sequence shown here is derived from an EMBL/GenBank/DDBJ whole genome shotgun (WGS) entry which is preliminary data.</text>
</comment>
<feature type="transmembrane region" description="Helical" evidence="1">
    <location>
        <begin position="464"/>
        <end position="482"/>
    </location>
</feature>
<dbReference type="RefSeq" id="WP_085728858.1">
    <property type="nucleotide sequence ID" value="NZ_NBYN01000056.1"/>
</dbReference>
<keyword evidence="1" id="KW-0472">Membrane</keyword>
<evidence type="ECO:0000313" key="2">
    <source>
        <dbReference type="EMBL" id="OSO89310.1"/>
    </source>
</evidence>
<organism evidence="2 3">
    <name type="scientific">Cylindrospermopsis raciborskii CENA303</name>
    <dbReference type="NCBI Taxonomy" id="1170769"/>
    <lineage>
        <taxon>Bacteria</taxon>
        <taxon>Bacillati</taxon>
        <taxon>Cyanobacteriota</taxon>
        <taxon>Cyanophyceae</taxon>
        <taxon>Nostocales</taxon>
        <taxon>Aphanizomenonaceae</taxon>
        <taxon>Cylindrospermopsis</taxon>
    </lineage>
</organism>
<feature type="transmembrane region" description="Helical" evidence="1">
    <location>
        <begin position="369"/>
        <end position="389"/>
    </location>
</feature>
<feature type="transmembrane region" description="Helical" evidence="1">
    <location>
        <begin position="6"/>
        <end position="24"/>
    </location>
</feature>
<keyword evidence="1" id="KW-0812">Transmembrane</keyword>
<reference evidence="3" key="1">
    <citation type="submission" date="2017-04" db="EMBL/GenBank/DDBJ databases">
        <authorList>
            <person name="Abreu V.A."/>
            <person name="Popin R.V."/>
            <person name="Rigonato J."/>
            <person name="Andreote A.P."/>
            <person name="Schaker P.C."/>
            <person name="Hoff-Risseti C."/>
            <person name="Alvarenga D.O."/>
            <person name="Varani A.M."/>
            <person name="Fiore M.F."/>
        </authorList>
    </citation>
    <scope>NUCLEOTIDE SEQUENCE [LARGE SCALE GENOMIC DNA]</scope>
    <source>
        <strain evidence="3">CENA303</strain>
    </source>
</reference>
<proteinExistence type="predicted"/>